<evidence type="ECO:0000256" key="1">
    <source>
        <dbReference type="SAM" id="MobiDB-lite"/>
    </source>
</evidence>
<protein>
    <submittedName>
        <fullName evidence="2">Uncharacterized protein</fullName>
    </submittedName>
</protein>
<feature type="compositionally biased region" description="Basic and acidic residues" evidence="1">
    <location>
        <begin position="43"/>
        <end position="57"/>
    </location>
</feature>
<proteinExistence type="predicted"/>
<accession>A0ABP3SJJ2</accession>
<evidence type="ECO:0000313" key="3">
    <source>
        <dbReference type="Proteomes" id="UP001500724"/>
    </source>
</evidence>
<sequence length="67" mass="7208">MVDGSLDAFAEVLRIDEDDQVGLEVCCAPRNVGRAPRGGYVFPEREPEREPACERAARRAAAPAGPP</sequence>
<name>A0ABP3SJJ2_9ACTN</name>
<organism evidence="2 3">
    <name type="scientific">Streptomyces thermocarboxydovorans</name>
    <dbReference type="NCBI Taxonomy" id="59298"/>
    <lineage>
        <taxon>Bacteria</taxon>
        <taxon>Bacillati</taxon>
        <taxon>Actinomycetota</taxon>
        <taxon>Actinomycetes</taxon>
        <taxon>Kitasatosporales</taxon>
        <taxon>Streptomycetaceae</taxon>
        <taxon>Streptomyces</taxon>
    </lineage>
</organism>
<reference evidence="3" key="1">
    <citation type="journal article" date="2019" name="Int. J. Syst. Evol. Microbiol.">
        <title>The Global Catalogue of Microorganisms (GCM) 10K type strain sequencing project: providing services to taxonomists for standard genome sequencing and annotation.</title>
        <authorList>
            <consortium name="The Broad Institute Genomics Platform"/>
            <consortium name="The Broad Institute Genome Sequencing Center for Infectious Disease"/>
            <person name="Wu L."/>
            <person name="Ma J."/>
        </authorList>
    </citation>
    <scope>NUCLEOTIDE SEQUENCE [LARGE SCALE GENOMIC DNA]</scope>
    <source>
        <strain evidence="3">JCM 10367</strain>
    </source>
</reference>
<gene>
    <name evidence="2" type="ORF">GCM10009535_22000</name>
</gene>
<feature type="region of interest" description="Disordered" evidence="1">
    <location>
        <begin position="37"/>
        <end position="67"/>
    </location>
</feature>
<evidence type="ECO:0000313" key="2">
    <source>
        <dbReference type="EMBL" id="GAA0644189.1"/>
    </source>
</evidence>
<dbReference type="Proteomes" id="UP001500724">
    <property type="component" value="Unassembled WGS sequence"/>
</dbReference>
<comment type="caution">
    <text evidence="2">The sequence shown here is derived from an EMBL/GenBank/DDBJ whole genome shotgun (WGS) entry which is preliminary data.</text>
</comment>
<keyword evidence="3" id="KW-1185">Reference proteome</keyword>
<dbReference type="EMBL" id="BAAAGU010000018">
    <property type="protein sequence ID" value="GAA0644189.1"/>
    <property type="molecule type" value="Genomic_DNA"/>
</dbReference>